<accession>A0A3D8R4E2</accession>
<comment type="caution">
    <text evidence="6">The sequence shown here is derived from an EMBL/GenBank/DDBJ whole genome shotgun (WGS) entry which is preliminary data.</text>
</comment>
<evidence type="ECO:0000259" key="5">
    <source>
        <dbReference type="PROSITE" id="PS50305"/>
    </source>
</evidence>
<sequence length="328" mass="35709">MSTTPSSPDKPTLSTITASIHRGAIKNIVVLVGAGLSTSSGLPDFRSPDTGLYAKLSALALPYPEAPFHISYFNHTPEPFYAIARARHPMNAKPAVGHAFLALLERRGMLGYIFSQNVDGLERDAGVSEEKVLNVHGSWKDQHCAILSGTVPICLKDGCGGNVKPDIVMFGESLPGEFAGKEEEMLSQADLLLVVGTSLKVAPLSEMPRKLPTHVPRVLVNREIVGDFGSRENDVLVLGDCDDGLREFARKLGLEEELEIVWKDAVKRKEAELERDNWDDGNAPTLEECVASAAEKMNMRMGVSEGHRRMLQGHLADKMAGIMAKRAQ</sequence>
<dbReference type="EMBL" id="PVWQ01000011">
    <property type="protein sequence ID" value="RDW68840.1"/>
    <property type="molecule type" value="Genomic_DNA"/>
</dbReference>
<dbReference type="GO" id="GO:0070403">
    <property type="term" value="F:NAD+ binding"/>
    <property type="evidence" value="ECO:0007669"/>
    <property type="project" value="InterPro"/>
</dbReference>
<dbReference type="Proteomes" id="UP000256690">
    <property type="component" value="Unassembled WGS sequence"/>
</dbReference>
<dbReference type="PANTHER" id="PTHR11085">
    <property type="entry name" value="NAD-DEPENDENT PROTEIN DEACYLASE SIRTUIN-5, MITOCHONDRIAL-RELATED"/>
    <property type="match status" value="1"/>
</dbReference>
<evidence type="ECO:0000256" key="4">
    <source>
        <dbReference type="PROSITE-ProRule" id="PRU00236"/>
    </source>
</evidence>
<dbReference type="SUPFAM" id="SSF52467">
    <property type="entry name" value="DHS-like NAD/FAD-binding domain"/>
    <property type="match status" value="1"/>
</dbReference>
<dbReference type="AlphaFoldDB" id="A0A3D8R4E2"/>
<evidence type="ECO:0000313" key="7">
    <source>
        <dbReference type="Proteomes" id="UP000256690"/>
    </source>
</evidence>
<name>A0A3D8R4E2_9EURO</name>
<evidence type="ECO:0000256" key="3">
    <source>
        <dbReference type="ARBA" id="ARBA00023027"/>
    </source>
</evidence>
<dbReference type="GO" id="GO:0017136">
    <property type="term" value="F:histone deacetylase activity, NAD-dependent"/>
    <property type="evidence" value="ECO:0007669"/>
    <property type="project" value="TreeGrafter"/>
</dbReference>
<dbReference type="InterPro" id="IPR003000">
    <property type="entry name" value="Sirtuin"/>
</dbReference>
<dbReference type="Gene3D" id="3.40.50.1220">
    <property type="entry name" value="TPP-binding domain"/>
    <property type="match status" value="1"/>
</dbReference>
<feature type="domain" description="Deacetylase sirtuin-type" evidence="5">
    <location>
        <begin position="6"/>
        <end position="255"/>
    </location>
</feature>
<evidence type="ECO:0000256" key="2">
    <source>
        <dbReference type="ARBA" id="ARBA00022679"/>
    </source>
</evidence>
<keyword evidence="3" id="KW-0520">NAD</keyword>
<dbReference type="InterPro" id="IPR026590">
    <property type="entry name" value="Ssirtuin_cat_dom"/>
</dbReference>
<dbReference type="InterPro" id="IPR026591">
    <property type="entry name" value="Sirtuin_cat_small_dom_sf"/>
</dbReference>
<dbReference type="OrthoDB" id="420264at2759"/>
<dbReference type="RefSeq" id="XP_026600629.1">
    <property type="nucleotide sequence ID" value="XM_026750616.1"/>
</dbReference>
<comment type="caution">
    <text evidence="4">Lacks conserved residue(s) required for the propagation of feature annotation.</text>
</comment>
<reference evidence="6 7" key="1">
    <citation type="journal article" date="2018" name="IMA Fungus">
        <title>IMA Genome-F 9: Draft genome sequence of Annulohypoxylon stygium, Aspergillus mulundensis, Berkeleyomyces basicola (syn. Thielaviopsis basicola), Ceratocystis smalleyi, two Cercospora beticola strains, Coleophoma cylindrospora, Fusarium fracticaudum, Phialophora cf. hyalina, and Morchella septimelata.</title>
        <authorList>
            <person name="Wingfield B.D."/>
            <person name="Bills G.F."/>
            <person name="Dong Y."/>
            <person name="Huang W."/>
            <person name="Nel W.J."/>
            <person name="Swalarsk-Parry B.S."/>
            <person name="Vaghefi N."/>
            <person name="Wilken P.M."/>
            <person name="An Z."/>
            <person name="de Beer Z.W."/>
            <person name="De Vos L."/>
            <person name="Chen L."/>
            <person name="Duong T.A."/>
            <person name="Gao Y."/>
            <person name="Hammerbacher A."/>
            <person name="Kikkert J.R."/>
            <person name="Li Y."/>
            <person name="Li H."/>
            <person name="Li K."/>
            <person name="Li Q."/>
            <person name="Liu X."/>
            <person name="Ma X."/>
            <person name="Naidoo K."/>
            <person name="Pethybridge S.J."/>
            <person name="Sun J."/>
            <person name="Steenkamp E.T."/>
            <person name="van der Nest M.A."/>
            <person name="van Wyk S."/>
            <person name="Wingfield M.J."/>
            <person name="Xiong C."/>
            <person name="Yue Q."/>
            <person name="Zhang X."/>
        </authorList>
    </citation>
    <scope>NUCLEOTIDE SEQUENCE [LARGE SCALE GENOMIC DNA]</scope>
    <source>
        <strain evidence="6 7">DSM 5745</strain>
    </source>
</reference>
<evidence type="ECO:0000256" key="1">
    <source>
        <dbReference type="ARBA" id="ARBA00006924"/>
    </source>
</evidence>
<dbReference type="GeneID" id="38118970"/>
<dbReference type="Gene3D" id="3.30.1600.10">
    <property type="entry name" value="SIR2/SIRT2 'Small Domain"/>
    <property type="match status" value="1"/>
</dbReference>
<keyword evidence="7" id="KW-1185">Reference proteome</keyword>
<dbReference type="InterPro" id="IPR029035">
    <property type="entry name" value="DHS-like_NAD/FAD-binding_dom"/>
</dbReference>
<dbReference type="Pfam" id="PF02146">
    <property type="entry name" value="SIR2"/>
    <property type="match status" value="1"/>
</dbReference>
<organism evidence="6 7">
    <name type="scientific">Aspergillus mulundensis</name>
    <dbReference type="NCBI Taxonomy" id="1810919"/>
    <lineage>
        <taxon>Eukaryota</taxon>
        <taxon>Fungi</taxon>
        <taxon>Dikarya</taxon>
        <taxon>Ascomycota</taxon>
        <taxon>Pezizomycotina</taxon>
        <taxon>Eurotiomycetes</taxon>
        <taxon>Eurotiomycetidae</taxon>
        <taxon>Eurotiales</taxon>
        <taxon>Aspergillaceae</taxon>
        <taxon>Aspergillus</taxon>
        <taxon>Aspergillus subgen. Nidulantes</taxon>
    </lineage>
</organism>
<proteinExistence type="inferred from homology"/>
<gene>
    <name evidence="6" type="ORF">DSM5745_08600</name>
</gene>
<dbReference type="InterPro" id="IPR050134">
    <property type="entry name" value="NAD-dep_sirtuin_deacylases"/>
</dbReference>
<dbReference type="PANTHER" id="PTHR11085:SF14">
    <property type="entry name" value="NAD-DEPENDENT PROTEIN DEACETYLASE HST2-2"/>
    <property type="match status" value="1"/>
</dbReference>
<protein>
    <submittedName>
        <fullName evidence="6">NAD-dependent protein deacetylase hst2-2</fullName>
    </submittedName>
</protein>
<dbReference type="GO" id="GO:0005634">
    <property type="term" value="C:nucleus"/>
    <property type="evidence" value="ECO:0007669"/>
    <property type="project" value="TreeGrafter"/>
</dbReference>
<evidence type="ECO:0000313" key="6">
    <source>
        <dbReference type="EMBL" id="RDW68840.1"/>
    </source>
</evidence>
<keyword evidence="2" id="KW-0808">Transferase</keyword>
<dbReference type="PROSITE" id="PS50305">
    <property type="entry name" value="SIRTUIN"/>
    <property type="match status" value="1"/>
</dbReference>
<comment type="similarity">
    <text evidence="1">Belongs to the sirtuin family. Class I subfamily.</text>
</comment>
<dbReference type="STRING" id="1810919.A0A3D8R4E2"/>